<evidence type="ECO:0000313" key="1">
    <source>
        <dbReference type="EMBL" id="KAJ7543956.1"/>
    </source>
</evidence>
<dbReference type="EMBL" id="CM055100">
    <property type="protein sequence ID" value="KAJ7543956.1"/>
    <property type="molecule type" value="Genomic_DNA"/>
</dbReference>
<keyword evidence="2" id="KW-1185">Reference proteome</keyword>
<evidence type="ECO:0000313" key="2">
    <source>
        <dbReference type="Proteomes" id="UP001162992"/>
    </source>
</evidence>
<comment type="caution">
    <text evidence="1">The sequence shown here is derived from an EMBL/GenBank/DDBJ whole genome shotgun (WGS) entry which is preliminary data.</text>
</comment>
<dbReference type="Proteomes" id="UP001162992">
    <property type="component" value="Chromosome 9"/>
</dbReference>
<sequence length="1705" mass="187743">METQRLLDALTDHLALYHLSVESKERACNSHSSVANKDLVSCSRDREKVLEWFRGLSTEQRQAALTVVDRPWVTLVLQMQQRLETSGAGYFFVLPDVSSSAPGKSSLPNSLHELRHFSSSKSKGSGSTEFGQGCKKPISYSGFREHQNLGPAIKKLGALYPLAHIQDAPPLPSLCFRKAKGLLGRLSKQQAAGNFIVNNLKAFSSQDGEKMADGAACADPCPALDTITFSAEFVEDVDEFIGAMDTLSYHAFLGNPCISGSSSPWDETQWLKCMGYYTMPAYVVNKLEFALWSGWISALGTKRPSKPSTKSRKAHTSEHVTSSCLPYVYETAALAARICKKRQGCVKWWSKVNAETRKDVFKVALIAATKYEVQGAVRQANSSLGGGLHTDASMFGGIHYRRKKFKDFGGGPVEQSCSGSSESLTLQNFAGLEALLELTELCLKSTSPDGDWLFYSSLNATQSLSDHIVRNVRNNLVKVMNDSAELELICSDSILSKPNKSISEKRRAKREKNTRRESQNQIQNLSVPRQDNAFARQVESESPSKVEIAHVANVRVKNQEKKGMSGKQRKERKVDSATSKRSSEKESSKKVVLKEHRRKEEDDTHLPLSTMRSHCKGDSKETMNSLSIQVQEAQESISNQMPAFSDDVPCSQTDFGSLGISQPDLTVSRLAHQLESSKEVEDSSPVTNVVVERERDLTTSNIQTCMNCTGVSSVEPTSVYSDSSAESRSSSLGSLDAVNKQHCVTKLVTVKLRDDLSKSGPAVMKTSNVLTQISSDAEKIGRVFPFSTFNNEICHLRSLKNQKSGPHQHAAFVLPLSHEWPGSPRTRFSAGVCVPTTTDRLHLDAGRDLPHRLQASFVSVRDPGLACQPVPIENLLHRSAGVQTASASLDWPLFSRSAISVTPTMGYSLYSKEEPAYYSVSPFSPSPFARSLAGMESNGRYRISEDGDSADRFTNEAEYDDSSYALADSDDLDRHTISEEDNERRLQNVNAGYEADYNQIFGGGVMYWTAADYTGMGYSRPGSLSSEDSTWARREADLGLVIDDIVGLPSLTGSYSNLSSGSATLLSSSPTLPSSTLSFENVGGVPASSCLGLSTTSGEKGGKYVPMTPPGIPQKEELQLTVSSKSSRGAVNVTAGEHNLRPVLRPIIVVRDLSLSGQAPKGELTYLHEARSPHMPRGRRDAYRWKRSPSPILRCAPAAPPPPPPPSPVGDVRKRRGFTTVRSGSSSPRHWGLTNWSNKQDFETQEIQWKNLKSEAGSRWRDRCITSTPPVHTLSGTLLYERLLSIPPLAVEQEHPDVALPVQAGLLYNSDPALQLTLSRIQNDLHKEIEAFCLQVTAENLIRKPYVTLATKKVTHALQVLWPRSRTKLFGSNATGLALPNSDVDLVVCLPPVRNLEPIKEAGILEGRNGIKETCLQHAARYLADQDWVQSDSLKTIENTAIPIIVLVAKVVPDHCDDTRAANFHFINGKVTTMALPFNTDSATSSDCVQAHDATNEVFDSYKGPWGGQSDRQLVQLDISFEAPSHTGLRTSELVRELIAQFPAISPLALVLKQFLTDRSLDQPYTGGLSSYCLVLLITRFLQHQLHVCRTPQNQNLGSLLMDFLHFFGHVFDPRQMCVCIRGGGIYVTRDRFHSIDPLYIEDPLYSMNNVGRNCFRILQCIKAFADAYTIIEKELLEASGPYTDPNEIASFTLLRKILPSIARQ</sequence>
<reference evidence="2" key="1">
    <citation type="journal article" date="2024" name="Proc. Natl. Acad. Sci. U.S.A.">
        <title>Extraordinary preservation of gene collinearity over three hundred million years revealed in homosporous lycophytes.</title>
        <authorList>
            <person name="Li C."/>
            <person name="Wickell D."/>
            <person name="Kuo L.Y."/>
            <person name="Chen X."/>
            <person name="Nie B."/>
            <person name="Liao X."/>
            <person name="Peng D."/>
            <person name="Ji J."/>
            <person name="Jenkins J."/>
            <person name="Williams M."/>
            <person name="Shu S."/>
            <person name="Plott C."/>
            <person name="Barry K."/>
            <person name="Rajasekar S."/>
            <person name="Grimwood J."/>
            <person name="Han X."/>
            <person name="Sun S."/>
            <person name="Hou Z."/>
            <person name="He W."/>
            <person name="Dai G."/>
            <person name="Sun C."/>
            <person name="Schmutz J."/>
            <person name="Leebens-Mack J.H."/>
            <person name="Li F.W."/>
            <person name="Wang L."/>
        </authorList>
    </citation>
    <scope>NUCLEOTIDE SEQUENCE [LARGE SCALE GENOMIC DNA]</scope>
    <source>
        <strain evidence="2">cv. PW_Plant_1</strain>
    </source>
</reference>
<accession>A0ACC2CPK9</accession>
<gene>
    <name evidence="1" type="ORF">O6H91_09G060100</name>
</gene>
<name>A0ACC2CPK9_DIPCM</name>
<proteinExistence type="predicted"/>
<organism evidence="1 2">
    <name type="scientific">Diphasiastrum complanatum</name>
    <name type="common">Issler's clubmoss</name>
    <name type="synonym">Lycopodium complanatum</name>
    <dbReference type="NCBI Taxonomy" id="34168"/>
    <lineage>
        <taxon>Eukaryota</taxon>
        <taxon>Viridiplantae</taxon>
        <taxon>Streptophyta</taxon>
        <taxon>Embryophyta</taxon>
        <taxon>Tracheophyta</taxon>
        <taxon>Lycopodiopsida</taxon>
        <taxon>Lycopodiales</taxon>
        <taxon>Lycopodiaceae</taxon>
        <taxon>Lycopodioideae</taxon>
        <taxon>Diphasiastrum</taxon>
    </lineage>
</organism>
<protein>
    <submittedName>
        <fullName evidence="1">Uncharacterized protein</fullName>
    </submittedName>
</protein>